<name>A0A0K6S9B3_9ALVE</name>
<evidence type="ECO:0000256" key="1">
    <source>
        <dbReference type="ARBA" id="ARBA00008315"/>
    </source>
</evidence>
<accession>A0A0K6S9B3</accession>
<evidence type="ECO:0000313" key="3">
    <source>
        <dbReference type="EMBL" id="CUC10200.1"/>
    </source>
</evidence>
<feature type="region of interest" description="Disordered" evidence="2">
    <location>
        <begin position="336"/>
        <end position="364"/>
    </location>
</feature>
<dbReference type="Pfam" id="PF13879">
    <property type="entry name" value="Hmw_CFAP97"/>
    <property type="match status" value="1"/>
</dbReference>
<dbReference type="InterPro" id="IPR029488">
    <property type="entry name" value="Hmw/CFAP97"/>
</dbReference>
<dbReference type="VEuPathDB" id="CryptoDB:Cvel_7298"/>
<protein>
    <submittedName>
        <fullName evidence="3">Uncharacterized protein</fullName>
    </submittedName>
</protein>
<evidence type="ECO:0000256" key="2">
    <source>
        <dbReference type="SAM" id="MobiDB-lite"/>
    </source>
</evidence>
<proteinExistence type="inferred from homology"/>
<dbReference type="AlphaFoldDB" id="A0A0K6S9B3"/>
<gene>
    <name evidence="3" type="ORF">Cvel_7298.t1.CR1</name>
</gene>
<comment type="similarity">
    <text evidence="1">Belongs to the CFAP97 family.</text>
</comment>
<sequence length="364" mass="40987">MHSLNTNVWSLVSPNRLTHDSFTRAKHQQHLDALKLTRKSIDNLPPTDVPHLRRRSKREKLREDRLWQIQKQNVKILHAMMLMDHKESQWHPKTLAKKQSDLCQRVMQARASIDPFALEEEEKARAALVLQIQTNCARGKRPVDMKCSRRLPMFLGGVPPVIQRPDTRKDASPRRIPLSPPIDEKWLWDHAASPRVLTPPSIVIPVPLFAKERERQREKEMRMREWEIQNGYAPEGPGMPLPRPLTGSKSVGALSTAVETPARFRSAAASAARTRRSFSPLPQTVNLRQTGWSRPTTGSTPVGTGADVLSRAEQRQVLFGQQLEGLFPSTHRTVPAAVQQRPGQPQPGCLSVLDGARGISTARS</sequence>
<organism evidence="3">
    <name type="scientific">Chromera velia CCMP2878</name>
    <dbReference type="NCBI Taxonomy" id="1169474"/>
    <lineage>
        <taxon>Eukaryota</taxon>
        <taxon>Sar</taxon>
        <taxon>Alveolata</taxon>
        <taxon>Colpodellida</taxon>
        <taxon>Chromeraceae</taxon>
        <taxon>Chromera</taxon>
    </lineage>
</organism>
<reference evidence="3" key="1">
    <citation type="submission" date="2014-11" db="EMBL/GenBank/DDBJ databases">
        <title>Molecular phylogeny of cliff fern family Woodsiaceae with morphological implications.</title>
        <authorList>
            <person name="Shao Y.-Z."/>
            <person name="Wei R."/>
            <person name="Zhang X.-C."/>
        </authorList>
    </citation>
    <scope>NUCLEOTIDE SEQUENCE</scope>
</reference>
<dbReference type="EMBL" id="CDMZ01003018">
    <property type="protein sequence ID" value="CUC10200.1"/>
    <property type="molecule type" value="Genomic_DNA"/>
</dbReference>